<gene>
    <name evidence="3" type="ORF">SAMN05660991_01046</name>
</gene>
<dbReference type="OrthoDB" id="9803968at2"/>
<dbReference type="Gene3D" id="3.30.300.30">
    <property type="match status" value="1"/>
</dbReference>
<dbReference type="RefSeq" id="WP_091940803.1">
    <property type="nucleotide sequence ID" value="NZ_FOEE01000002.1"/>
</dbReference>
<dbReference type="InterPro" id="IPR000873">
    <property type="entry name" value="AMP-dep_synth/lig_dom"/>
</dbReference>
<dbReference type="InterPro" id="IPR020845">
    <property type="entry name" value="AMP-binding_CS"/>
</dbReference>
<dbReference type="InterPro" id="IPR050237">
    <property type="entry name" value="ATP-dep_AMP-bd_enzyme"/>
</dbReference>
<dbReference type="PROSITE" id="PS00455">
    <property type="entry name" value="AMP_BINDING"/>
    <property type="match status" value="1"/>
</dbReference>
<keyword evidence="4" id="KW-1185">Reference proteome</keyword>
<keyword evidence="3" id="KW-0436">Ligase</keyword>
<reference evidence="4" key="1">
    <citation type="submission" date="2016-10" db="EMBL/GenBank/DDBJ databases">
        <authorList>
            <person name="Varghese N."/>
            <person name="Submissions S."/>
        </authorList>
    </citation>
    <scope>NUCLEOTIDE SEQUENCE [LARGE SCALE GENOMIC DNA]</scope>
    <source>
        <strain evidence="4">DSM 45413</strain>
    </source>
</reference>
<dbReference type="GO" id="GO:0016878">
    <property type="term" value="F:acid-thiol ligase activity"/>
    <property type="evidence" value="ECO:0007669"/>
    <property type="project" value="UniProtKB-ARBA"/>
</dbReference>
<protein>
    <submittedName>
        <fullName evidence="3">Bile acid-coenzyme A ligase</fullName>
    </submittedName>
</protein>
<evidence type="ECO:0000259" key="1">
    <source>
        <dbReference type="Pfam" id="PF00501"/>
    </source>
</evidence>
<dbReference type="SUPFAM" id="SSF56801">
    <property type="entry name" value="Acetyl-CoA synthetase-like"/>
    <property type="match status" value="1"/>
</dbReference>
<evidence type="ECO:0000259" key="2">
    <source>
        <dbReference type="Pfam" id="PF13193"/>
    </source>
</evidence>
<dbReference type="InterPro" id="IPR025110">
    <property type="entry name" value="AMP-bd_C"/>
</dbReference>
<dbReference type="AlphaFoldDB" id="A0A1H8R890"/>
<name>A0A1H8R890_9ACTN</name>
<dbReference type="Proteomes" id="UP000198960">
    <property type="component" value="Unassembled WGS sequence"/>
</dbReference>
<feature type="domain" description="AMP-binding enzyme C-terminal" evidence="2">
    <location>
        <begin position="401"/>
        <end position="477"/>
    </location>
</feature>
<dbReference type="Pfam" id="PF00501">
    <property type="entry name" value="AMP-binding"/>
    <property type="match status" value="1"/>
</dbReference>
<dbReference type="EMBL" id="FOEE01000002">
    <property type="protein sequence ID" value="SEO62364.1"/>
    <property type="molecule type" value="Genomic_DNA"/>
</dbReference>
<dbReference type="Gene3D" id="3.40.50.12780">
    <property type="entry name" value="N-terminal domain of ligase-like"/>
    <property type="match status" value="1"/>
</dbReference>
<dbReference type="Pfam" id="PF13193">
    <property type="entry name" value="AMP-binding_C"/>
    <property type="match status" value="1"/>
</dbReference>
<accession>A0A1H8R890</accession>
<dbReference type="PANTHER" id="PTHR43767">
    <property type="entry name" value="LONG-CHAIN-FATTY-ACID--COA LIGASE"/>
    <property type="match status" value="1"/>
</dbReference>
<sequence>MGADEGIPYGRRLTELARELGEGTALVAATADGAEREYGWATLERRANQVAHRLARAGVGEGDLVALGLPSTPEHVVTVFAAWKLGAVVLPLRPELPGWERDRLLALATPRLLVGDWPDEPAGALTLADVLGTTGEDDTPPPGDPVPPYARLIATSGSTGTPKIIVAPSPGRYVPTSTVIDPGQSVLAVCPLYHTNGFASCFPTLLAGDPVVLVEKFDAARVVDLIERHRVSAAIMVPTMLQRIARLDGVRERDFSSLQRVVYGAAVLPEWVTRTWLELVPPERFMFTYGGSEGLGIVACTGVEWLTHPGTTGRGADCDIAIRDEAGRDLPPGEVGEIWLRLRSGEVEPFRYVGAETPAPLDGGWRSFGDMGRLDDEGFLYIADRRQDMIVTGGVNVFPAEIETALSEHPEVADVAVIGVPDPEWQRAVHAVVQPRDPASPPSVESLRAWCKERLSGPKVPKGFEFVDELPRTSAGKLNRSRLAADRAAVASG</sequence>
<feature type="domain" description="AMP-dependent synthetase/ligase" evidence="1">
    <location>
        <begin position="19"/>
        <end position="341"/>
    </location>
</feature>
<evidence type="ECO:0000313" key="4">
    <source>
        <dbReference type="Proteomes" id="UP000198960"/>
    </source>
</evidence>
<dbReference type="InterPro" id="IPR042099">
    <property type="entry name" value="ANL_N_sf"/>
</dbReference>
<organism evidence="3 4">
    <name type="scientific">Trujillonella endophytica</name>
    <dbReference type="NCBI Taxonomy" id="673521"/>
    <lineage>
        <taxon>Bacteria</taxon>
        <taxon>Bacillati</taxon>
        <taxon>Actinomycetota</taxon>
        <taxon>Actinomycetes</taxon>
        <taxon>Geodermatophilales</taxon>
        <taxon>Geodermatophilaceae</taxon>
        <taxon>Trujillonella</taxon>
    </lineage>
</organism>
<proteinExistence type="predicted"/>
<dbReference type="InterPro" id="IPR045851">
    <property type="entry name" value="AMP-bd_C_sf"/>
</dbReference>
<dbReference type="STRING" id="673521.SAMN05660991_01046"/>
<dbReference type="PANTHER" id="PTHR43767:SF1">
    <property type="entry name" value="NONRIBOSOMAL PEPTIDE SYNTHASE PES1 (EUROFUNG)-RELATED"/>
    <property type="match status" value="1"/>
</dbReference>
<evidence type="ECO:0000313" key="3">
    <source>
        <dbReference type="EMBL" id="SEO62364.1"/>
    </source>
</evidence>